<comment type="caution">
    <text evidence="4">The sequence shown here is derived from an EMBL/GenBank/DDBJ whole genome shotgun (WGS) entry which is preliminary data.</text>
</comment>
<evidence type="ECO:0000256" key="1">
    <source>
        <dbReference type="ARBA" id="ARBA00022603"/>
    </source>
</evidence>
<keyword evidence="1 4" id="KW-0489">Methyltransferase</keyword>
<sequence>MELINPLAEQYAQQFTTPMNELLHHIHQQSEQHSQAHMLSSEVQGSLLAFISQLLKPKYILEIGTFTGYSALCLCTGLQPGGELHTIELRAADAGTASANFKLAQKENEIHLHTGDAREIIPTLDYKWDLVFIDADKTSYTTYYELVMERLEDNGIIITDNVLFHGQVLGEKMTNKSAKAIHAFNQHVAADKRTEQVLLTVRDGLLFIKKKHTAATS</sequence>
<keyword evidence="2 4" id="KW-0808">Transferase</keyword>
<name>A0A4U3KT33_9BACT</name>
<dbReference type="Proteomes" id="UP000305848">
    <property type="component" value="Unassembled WGS sequence"/>
</dbReference>
<dbReference type="GO" id="GO:0032259">
    <property type="term" value="P:methylation"/>
    <property type="evidence" value="ECO:0007669"/>
    <property type="project" value="UniProtKB-KW"/>
</dbReference>
<dbReference type="GO" id="GO:0008171">
    <property type="term" value="F:O-methyltransferase activity"/>
    <property type="evidence" value="ECO:0007669"/>
    <property type="project" value="InterPro"/>
</dbReference>
<reference evidence="4 5" key="1">
    <citation type="submission" date="2019-05" db="EMBL/GenBank/DDBJ databases">
        <title>Panacibacter sp. strain 17mud1-8 Genome sequencing and assembly.</title>
        <authorList>
            <person name="Chhetri G."/>
        </authorList>
    </citation>
    <scope>NUCLEOTIDE SEQUENCE [LARGE SCALE GENOMIC DNA]</scope>
    <source>
        <strain evidence="4 5">17mud1-8</strain>
    </source>
</reference>
<dbReference type="Gene3D" id="3.40.50.150">
    <property type="entry name" value="Vaccinia Virus protein VP39"/>
    <property type="match status" value="1"/>
</dbReference>
<evidence type="ECO:0000313" key="5">
    <source>
        <dbReference type="Proteomes" id="UP000305848"/>
    </source>
</evidence>
<evidence type="ECO:0000313" key="4">
    <source>
        <dbReference type="EMBL" id="TKK65655.1"/>
    </source>
</evidence>
<dbReference type="InterPro" id="IPR002935">
    <property type="entry name" value="SAM_O-MeTrfase"/>
</dbReference>
<dbReference type="PROSITE" id="PS51682">
    <property type="entry name" value="SAM_OMT_I"/>
    <property type="match status" value="1"/>
</dbReference>
<evidence type="ECO:0000256" key="2">
    <source>
        <dbReference type="ARBA" id="ARBA00022679"/>
    </source>
</evidence>
<dbReference type="GO" id="GO:0008757">
    <property type="term" value="F:S-adenosylmethionine-dependent methyltransferase activity"/>
    <property type="evidence" value="ECO:0007669"/>
    <property type="project" value="TreeGrafter"/>
</dbReference>
<dbReference type="PANTHER" id="PTHR10509">
    <property type="entry name" value="O-METHYLTRANSFERASE-RELATED"/>
    <property type="match status" value="1"/>
</dbReference>
<gene>
    <name evidence="4" type="ORF">FC093_19145</name>
</gene>
<keyword evidence="5" id="KW-1185">Reference proteome</keyword>
<evidence type="ECO:0000256" key="3">
    <source>
        <dbReference type="ARBA" id="ARBA00022691"/>
    </source>
</evidence>
<dbReference type="PANTHER" id="PTHR10509:SF14">
    <property type="entry name" value="CAFFEOYL-COA O-METHYLTRANSFERASE 3-RELATED"/>
    <property type="match status" value="1"/>
</dbReference>
<dbReference type="InterPro" id="IPR029063">
    <property type="entry name" value="SAM-dependent_MTases_sf"/>
</dbReference>
<keyword evidence="3" id="KW-0949">S-adenosyl-L-methionine</keyword>
<dbReference type="SUPFAM" id="SSF53335">
    <property type="entry name" value="S-adenosyl-L-methionine-dependent methyltransferases"/>
    <property type="match status" value="1"/>
</dbReference>
<dbReference type="EMBL" id="SZQL01000019">
    <property type="protein sequence ID" value="TKK65655.1"/>
    <property type="molecule type" value="Genomic_DNA"/>
</dbReference>
<dbReference type="InterPro" id="IPR050362">
    <property type="entry name" value="Cation-dep_OMT"/>
</dbReference>
<dbReference type="AlphaFoldDB" id="A0A4U3KT33"/>
<accession>A0A4U3KT33</accession>
<protein>
    <submittedName>
        <fullName evidence="4">O-methyltransferase</fullName>
    </submittedName>
</protein>
<dbReference type="Pfam" id="PF01596">
    <property type="entry name" value="Methyltransf_3"/>
    <property type="match status" value="1"/>
</dbReference>
<proteinExistence type="predicted"/>
<dbReference type="RefSeq" id="WP_137263424.1">
    <property type="nucleotide sequence ID" value="NZ_SZQL01000019.1"/>
</dbReference>
<organism evidence="4 5">
    <name type="scientific">Ilyomonas limi</name>
    <dbReference type="NCBI Taxonomy" id="2575867"/>
    <lineage>
        <taxon>Bacteria</taxon>
        <taxon>Pseudomonadati</taxon>
        <taxon>Bacteroidota</taxon>
        <taxon>Chitinophagia</taxon>
        <taxon>Chitinophagales</taxon>
        <taxon>Chitinophagaceae</taxon>
        <taxon>Ilyomonas</taxon>
    </lineage>
</organism>
<dbReference type="CDD" id="cd02440">
    <property type="entry name" value="AdoMet_MTases"/>
    <property type="match status" value="1"/>
</dbReference>
<dbReference type="OrthoDB" id="9799672at2"/>